<dbReference type="InterPro" id="IPR001347">
    <property type="entry name" value="SIS_dom"/>
</dbReference>
<dbReference type="SUPFAM" id="SSF53697">
    <property type="entry name" value="SIS domain"/>
    <property type="match status" value="1"/>
</dbReference>
<dbReference type="GO" id="GO:0003700">
    <property type="term" value="F:DNA-binding transcription factor activity"/>
    <property type="evidence" value="ECO:0007669"/>
    <property type="project" value="InterPro"/>
</dbReference>
<evidence type="ECO:0000259" key="6">
    <source>
        <dbReference type="PROSITE" id="PS51464"/>
    </source>
</evidence>
<keyword evidence="2" id="KW-0238">DNA-binding</keyword>
<dbReference type="SUPFAM" id="SSF46689">
    <property type="entry name" value="Homeodomain-like"/>
    <property type="match status" value="1"/>
</dbReference>
<proteinExistence type="predicted"/>
<dbReference type="GO" id="GO:0097367">
    <property type="term" value="F:carbohydrate derivative binding"/>
    <property type="evidence" value="ECO:0007669"/>
    <property type="project" value="InterPro"/>
</dbReference>
<dbReference type="PROSITE" id="PS51464">
    <property type="entry name" value="SIS"/>
    <property type="match status" value="1"/>
</dbReference>
<comment type="caution">
    <text evidence="7">The sequence shown here is derived from an EMBL/GenBank/DDBJ whole genome shotgun (WGS) entry which is preliminary data.</text>
</comment>
<evidence type="ECO:0000313" key="7">
    <source>
        <dbReference type="EMBL" id="RDD60656.1"/>
    </source>
</evidence>
<sequence>MMQSYRRFQEWQYRGCSLRESVVFLQTLDTDGVLMAAFLTRIRDNAHTLRRSERRVAEVVLAMPRKVMGMSISQLAERAEVSEPTVMRFTQQLGLKGYREFSLNLAQELGPRAPSVRTDVEAGDDVATIGAKICASSSAALAQFQDQADWKAIERIVDALAGVERFEFYGVGASGLVAQDAQQKFFRLGKAANAYNDPHQQIMSASVADARTGILAFSYTGRSRETVEAAALATRSGAEVVAVTAAPSPLAEGSRHLLALPRFEDTFLYTPMASRLVQLAVVDILVTSLALRCGDELTDRLSRIKDSLNTVRPGPTAPNKSKDDDTWEATS</sequence>
<evidence type="ECO:0000256" key="2">
    <source>
        <dbReference type="ARBA" id="ARBA00023125"/>
    </source>
</evidence>
<feature type="region of interest" description="Disordered" evidence="4">
    <location>
        <begin position="308"/>
        <end position="331"/>
    </location>
</feature>
<dbReference type="GO" id="GO:1901135">
    <property type="term" value="P:carbohydrate derivative metabolic process"/>
    <property type="evidence" value="ECO:0007669"/>
    <property type="project" value="InterPro"/>
</dbReference>
<reference evidence="7 8" key="1">
    <citation type="submission" date="2018-07" db="EMBL/GenBank/DDBJ databases">
        <title>Venubactetium sediminum gen. nov., sp. nov., isolated from a marine solar saltern.</title>
        <authorList>
            <person name="Wang S."/>
        </authorList>
    </citation>
    <scope>NUCLEOTIDE SEQUENCE [LARGE SCALE GENOMIC DNA]</scope>
    <source>
        <strain evidence="7 8">WD2A32</strain>
    </source>
</reference>
<keyword evidence="8" id="KW-1185">Reference proteome</keyword>
<dbReference type="PROSITE" id="PS51071">
    <property type="entry name" value="HTH_RPIR"/>
    <property type="match status" value="1"/>
</dbReference>
<evidence type="ECO:0000259" key="5">
    <source>
        <dbReference type="PROSITE" id="PS51071"/>
    </source>
</evidence>
<accession>A0A369TCM7</accession>
<dbReference type="Gene3D" id="3.40.50.10490">
    <property type="entry name" value="Glucose-6-phosphate isomerase like protein, domain 1"/>
    <property type="match status" value="1"/>
</dbReference>
<name>A0A369TCM7_9PROT</name>
<dbReference type="AlphaFoldDB" id="A0A369TCM7"/>
<feature type="domain" description="HTH rpiR-type" evidence="5">
    <location>
        <begin position="36"/>
        <end position="112"/>
    </location>
</feature>
<feature type="domain" description="SIS" evidence="6">
    <location>
        <begin position="156"/>
        <end position="295"/>
    </location>
</feature>
<evidence type="ECO:0000256" key="3">
    <source>
        <dbReference type="ARBA" id="ARBA00023163"/>
    </source>
</evidence>
<evidence type="ECO:0000256" key="4">
    <source>
        <dbReference type="SAM" id="MobiDB-lite"/>
    </source>
</evidence>
<dbReference type="Proteomes" id="UP000253941">
    <property type="component" value="Unassembled WGS sequence"/>
</dbReference>
<dbReference type="Pfam" id="PF01418">
    <property type="entry name" value="HTH_6"/>
    <property type="match status" value="1"/>
</dbReference>
<dbReference type="InterPro" id="IPR047640">
    <property type="entry name" value="RpiR-like"/>
</dbReference>
<dbReference type="Gene3D" id="1.10.10.10">
    <property type="entry name" value="Winged helix-like DNA-binding domain superfamily/Winged helix DNA-binding domain"/>
    <property type="match status" value="1"/>
</dbReference>
<organism evidence="7 8">
    <name type="scientific">Ferruginivarius sediminum</name>
    <dbReference type="NCBI Taxonomy" id="2661937"/>
    <lineage>
        <taxon>Bacteria</taxon>
        <taxon>Pseudomonadati</taxon>
        <taxon>Pseudomonadota</taxon>
        <taxon>Alphaproteobacteria</taxon>
        <taxon>Rhodospirillales</taxon>
        <taxon>Rhodospirillaceae</taxon>
        <taxon>Ferruginivarius</taxon>
    </lineage>
</organism>
<dbReference type="PANTHER" id="PTHR30514">
    <property type="entry name" value="GLUCOKINASE"/>
    <property type="match status" value="1"/>
</dbReference>
<dbReference type="EMBL" id="QPMH01000022">
    <property type="protein sequence ID" value="RDD60656.1"/>
    <property type="molecule type" value="Genomic_DNA"/>
</dbReference>
<dbReference type="Pfam" id="PF01380">
    <property type="entry name" value="SIS"/>
    <property type="match status" value="1"/>
</dbReference>
<dbReference type="InterPro" id="IPR009057">
    <property type="entry name" value="Homeodomain-like_sf"/>
</dbReference>
<evidence type="ECO:0000313" key="8">
    <source>
        <dbReference type="Proteomes" id="UP000253941"/>
    </source>
</evidence>
<dbReference type="GO" id="GO:0003677">
    <property type="term" value="F:DNA binding"/>
    <property type="evidence" value="ECO:0007669"/>
    <property type="project" value="UniProtKB-KW"/>
</dbReference>
<dbReference type="InterPro" id="IPR046348">
    <property type="entry name" value="SIS_dom_sf"/>
</dbReference>
<dbReference type="InterPro" id="IPR036388">
    <property type="entry name" value="WH-like_DNA-bd_sf"/>
</dbReference>
<dbReference type="InterPro" id="IPR000281">
    <property type="entry name" value="HTH_RpiR"/>
</dbReference>
<dbReference type="CDD" id="cd05013">
    <property type="entry name" value="SIS_RpiR"/>
    <property type="match status" value="1"/>
</dbReference>
<dbReference type="PANTHER" id="PTHR30514:SF1">
    <property type="entry name" value="HTH-TYPE TRANSCRIPTIONAL REGULATOR HEXR-RELATED"/>
    <property type="match status" value="1"/>
</dbReference>
<keyword evidence="1" id="KW-0805">Transcription regulation</keyword>
<keyword evidence="3" id="KW-0804">Transcription</keyword>
<protein>
    <submittedName>
        <fullName evidence="7">SIS domain-containing protein</fullName>
    </submittedName>
</protein>
<dbReference type="InterPro" id="IPR035472">
    <property type="entry name" value="RpiR-like_SIS"/>
</dbReference>
<gene>
    <name evidence="7" type="ORF">DRB17_17040</name>
</gene>
<evidence type="ECO:0000256" key="1">
    <source>
        <dbReference type="ARBA" id="ARBA00023015"/>
    </source>
</evidence>